<dbReference type="InterPro" id="IPR022062">
    <property type="entry name" value="DUF3618"/>
</dbReference>
<evidence type="ECO:0000313" key="2">
    <source>
        <dbReference type="Proteomes" id="UP000776164"/>
    </source>
</evidence>
<dbReference type="RefSeq" id="WP_205106351.1">
    <property type="nucleotide sequence ID" value="NZ_BAAAHT010000018.1"/>
</dbReference>
<dbReference type="EMBL" id="JAFBBU010000001">
    <property type="protein sequence ID" value="MBM7470625.1"/>
    <property type="molecule type" value="Genomic_DNA"/>
</dbReference>
<dbReference type="Proteomes" id="UP000776164">
    <property type="component" value="Unassembled WGS sequence"/>
</dbReference>
<evidence type="ECO:0000313" key="1">
    <source>
        <dbReference type="EMBL" id="MBM7470625.1"/>
    </source>
</evidence>
<dbReference type="Gene3D" id="1.20.120.20">
    <property type="entry name" value="Apolipoprotein"/>
    <property type="match status" value="1"/>
</dbReference>
<accession>A0ABS2L0L9</accession>
<keyword evidence="2" id="KW-1185">Reference proteome</keyword>
<sequence>MSDNPDEIRANIEATRAELSGNVDALADKVDPSKIAERQTEKIKGAFGSVKDRIMGAASDLHDNAGSATDTVTDAGQKVAAKAQGNPLAVGLIAFGVGLLAASLIPATSKEKELTADLKDKAQPLVDQVTDAAKEAADALKQPAQDAAAAVNDTLTHAAATVKDETTGAVADVKDQAAESKHVLQGNS</sequence>
<reference evidence="1 2" key="1">
    <citation type="submission" date="2021-01" db="EMBL/GenBank/DDBJ databases">
        <title>Sequencing the genomes of 1000 actinobacteria strains.</title>
        <authorList>
            <person name="Klenk H.-P."/>
        </authorList>
    </citation>
    <scope>NUCLEOTIDE SEQUENCE [LARGE SCALE GENOMIC DNA]</scope>
    <source>
        <strain evidence="1 2">DSM 13057</strain>
    </source>
</reference>
<gene>
    <name evidence="1" type="ORF">JOE66_000259</name>
</gene>
<protein>
    <submittedName>
        <fullName evidence="1">ElaB/YqjD/DUF883 family membrane-anchored ribosome-binding protein</fullName>
    </submittedName>
</protein>
<organism evidence="1 2">
    <name type="scientific">Subtercola frigoramans</name>
    <dbReference type="NCBI Taxonomy" id="120298"/>
    <lineage>
        <taxon>Bacteria</taxon>
        <taxon>Bacillati</taxon>
        <taxon>Actinomycetota</taxon>
        <taxon>Actinomycetes</taxon>
        <taxon>Micrococcales</taxon>
        <taxon>Microbacteriaceae</taxon>
        <taxon>Subtercola</taxon>
    </lineage>
</organism>
<comment type="caution">
    <text evidence="1">The sequence shown here is derived from an EMBL/GenBank/DDBJ whole genome shotgun (WGS) entry which is preliminary data.</text>
</comment>
<dbReference type="Pfam" id="PF12277">
    <property type="entry name" value="DUF3618"/>
    <property type="match status" value="1"/>
</dbReference>
<proteinExistence type="predicted"/>
<name>A0ABS2L0L9_9MICO</name>